<keyword evidence="3" id="KW-0347">Helicase</keyword>
<evidence type="ECO:0000256" key="4">
    <source>
        <dbReference type="ARBA" id="ARBA00022840"/>
    </source>
</evidence>
<dbReference type="GO" id="GO:0005524">
    <property type="term" value="F:ATP binding"/>
    <property type="evidence" value="ECO:0007669"/>
    <property type="project" value="UniProtKB-KW"/>
</dbReference>
<feature type="compositionally biased region" description="Low complexity" evidence="5">
    <location>
        <begin position="332"/>
        <end position="354"/>
    </location>
</feature>
<feature type="region of interest" description="Disordered" evidence="5">
    <location>
        <begin position="1245"/>
        <end position="1318"/>
    </location>
</feature>
<feature type="compositionally biased region" description="Low complexity" evidence="5">
    <location>
        <begin position="899"/>
        <end position="948"/>
    </location>
</feature>
<keyword evidence="8" id="KW-1185">Reference proteome</keyword>
<protein>
    <recommendedName>
        <fullName evidence="6">UvrD-like helicase C-terminal domain-containing protein</fullName>
    </recommendedName>
</protein>
<evidence type="ECO:0000256" key="5">
    <source>
        <dbReference type="SAM" id="MobiDB-lite"/>
    </source>
</evidence>
<feature type="compositionally biased region" description="Basic and acidic residues" evidence="5">
    <location>
        <begin position="1266"/>
        <end position="1276"/>
    </location>
</feature>
<dbReference type="Pfam" id="PF13361">
    <property type="entry name" value="UvrD_C"/>
    <property type="match status" value="1"/>
</dbReference>
<gene>
    <name evidence="7" type="ORF">NCLIV_068340</name>
</gene>
<dbReference type="Proteomes" id="UP000007494">
    <property type="component" value="Chromosome XII"/>
</dbReference>
<feature type="region of interest" description="Disordered" evidence="5">
    <location>
        <begin position="1091"/>
        <end position="1227"/>
    </location>
</feature>
<feature type="compositionally biased region" description="Gly residues" evidence="5">
    <location>
        <begin position="226"/>
        <end position="235"/>
    </location>
</feature>
<dbReference type="VEuPathDB" id="ToxoDB:NCLIV_068340"/>
<evidence type="ECO:0000256" key="2">
    <source>
        <dbReference type="ARBA" id="ARBA00022801"/>
    </source>
</evidence>
<feature type="compositionally biased region" description="Basic and acidic residues" evidence="5">
    <location>
        <begin position="1091"/>
        <end position="1148"/>
    </location>
</feature>
<feature type="region of interest" description="Disordered" evidence="5">
    <location>
        <begin position="428"/>
        <end position="476"/>
    </location>
</feature>
<dbReference type="InParanoid" id="F0VRR2"/>
<feature type="compositionally biased region" description="Low complexity" evidence="5">
    <location>
        <begin position="1000"/>
        <end position="1013"/>
    </location>
</feature>
<dbReference type="GeneID" id="13445633"/>
<feature type="compositionally biased region" description="Basic and acidic residues" evidence="5">
    <location>
        <begin position="978"/>
        <end position="995"/>
    </location>
</feature>
<dbReference type="eggNOG" id="KOG2108">
    <property type="taxonomic scope" value="Eukaryota"/>
</dbReference>
<feature type="region of interest" description="Disordered" evidence="5">
    <location>
        <begin position="170"/>
        <end position="237"/>
    </location>
</feature>
<feature type="region of interest" description="Disordered" evidence="5">
    <location>
        <begin position="285"/>
        <end position="370"/>
    </location>
</feature>
<feature type="region of interest" description="Disordered" evidence="5">
    <location>
        <begin position="751"/>
        <end position="1044"/>
    </location>
</feature>
<keyword evidence="1" id="KW-0547">Nucleotide-binding</keyword>
<feature type="compositionally biased region" description="Acidic residues" evidence="5">
    <location>
        <begin position="215"/>
        <end position="225"/>
    </location>
</feature>
<feature type="compositionally biased region" description="Low complexity" evidence="5">
    <location>
        <begin position="34"/>
        <end position="47"/>
    </location>
</feature>
<dbReference type="GO" id="GO:0000725">
    <property type="term" value="P:recombinational repair"/>
    <property type="evidence" value="ECO:0007669"/>
    <property type="project" value="TreeGrafter"/>
</dbReference>
<dbReference type="GO" id="GO:0005634">
    <property type="term" value="C:nucleus"/>
    <property type="evidence" value="ECO:0007669"/>
    <property type="project" value="TreeGrafter"/>
</dbReference>
<dbReference type="PANTHER" id="PTHR11070:SF2">
    <property type="entry name" value="ATP-DEPENDENT DNA HELICASE SRS2"/>
    <property type="match status" value="1"/>
</dbReference>
<dbReference type="InterPro" id="IPR027417">
    <property type="entry name" value="P-loop_NTPase"/>
</dbReference>
<organism evidence="7 8">
    <name type="scientific">Neospora caninum (strain Liverpool)</name>
    <dbReference type="NCBI Taxonomy" id="572307"/>
    <lineage>
        <taxon>Eukaryota</taxon>
        <taxon>Sar</taxon>
        <taxon>Alveolata</taxon>
        <taxon>Apicomplexa</taxon>
        <taxon>Conoidasida</taxon>
        <taxon>Coccidia</taxon>
        <taxon>Eucoccidiorida</taxon>
        <taxon>Eimeriorina</taxon>
        <taxon>Sarcocystidae</taxon>
        <taxon>Neospora</taxon>
    </lineage>
</organism>
<feature type="compositionally biased region" description="Basic and acidic residues" evidence="5">
    <location>
        <begin position="772"/>
        <end position="809"/>
    </location>
</feature>
<dbReference type="InterPro" id="IPR014017">
    <property type="entry name" value="DNA_helicase_UvrD-like_C"/>
</dbReference>
<feature type="region of interest" description="Disordered" evidence="5">
    <location>
        <begin position="1"/>
        <end position="47"/>
    </location>
</feature>
<dbReference type="SUPFAM" id="SSF52540">
    <property type="entry name" value="P-loop containing nucleoside triphosphate hydrolases"/>
    <property type="match status" value="1"/>
</dbReference>
<evidence type="ECO:0000259" key="6">
    <source>
        <dbReference type="Pfam" id="PF13361"/>
    </source>
</evidence>
<dbReference type="GO" id="GO:0003677">
    <property type="term" value="F:DNA binding"/>
    <property type="evidence" value="ECO:0007669"/>
    <property type="project" value="InterPro"/>
</dbReference>
<feature type="compositionally biased region" description="Basic and acidic residues" evidence="5">
    <location>
        <begin position="453"/>
        <end position="467"/>
    </location>
</feature>
<feature type="compositionally biased region" description="Basic and acidic residues" evidence="5">
    <location>
        <begin position="1165"/>
        <end position="1186"/>
    </location>
</feature>
<feature type="compositionally biased region" description="Basic and acidic residues" evidence="5">
    <location>
        <begin position="290"/>
        <end position="310"/>
    </location>
</feature>
<feature type="compositionally biased region" description="Basic and acidic residues" evidence="5">
    <location>
        <begin position="1202"/>
        <end position="1213"/>
    </location>
</feature>
<dbReference type="GO" id="GO:0043138">
    <property type="term" value="F:3'-5' DNA helicase activity"/>
    <property type="evidence" value="ECO:0007669"/>
    <property type="project" value="TreeGrafter"/>
</dbReference>
<evidence type="ECO:0000313" key="7">
    <source>
        <dbReference type="EMBL" id="CBZ56410.1"/>
    </source>
</evidence>
<keyword evidence="4" id="KW-0067">ATP-binding</keyword>
<feature type="compositionally biased region" description="Basic and acidic residues" evidence="5">
    <location>
        <begin position="1019"/>
        <end position="1033"/>
    </location>
</feature>
<feature type="compositionally biased region" description="Basic and acidic residues" evidence="5">
    <location>
        <begin position="18"/>
        <end position="28"/>
    </location>
</feature>
<feature type="compositionally biased region" description="Basic and acidic residues" evidence="5">
    <location>
        <begin position="431"/>
        <end position="445"/>
    </location>
</feature>
<feature type="compositionally biased region" description="Basic and acidic residues" evidence="5">
    <location>
        <begin position="202"/>
        <end position="214"/>
    </location>
</feature>
<keyword evidence="2" id="KW-0378">Hydrolase</keyword>
<evidence type="ECO:0000256" key="1">
    <source>
        <dbReference type="ARBA" id="ARBA00022741"/>
    </source>
</evidence>
<feature type="domain" description="UvrD-like helicase C-terminal" evidence="6">
    <location>
        <begin position="483"/>
        <end position="723"/>
    </location>
</feature>
<feature type="compositionally biased region" description="Polar residues" evidence="5">
    <location>
        <begin position="1284"/>
        <end position="1296"/>
    </location>
</feature>
<dbReference type="PANTHER" id="PTHR11070">
    <property type="entry name" value="UVRD / RECB / PCRA DNA HELICASE FAMILY MEMBER"/>
    <property type="match status" value="1"/>
</dbReference>
<dbReference type="GO" id="GO:0016787">
    <property type="term" value="F:hydrolase activity"/>
    <property type="evidence" value="ECO:0007669"/>
    <property type="project" value="UniProtKB-KW"/>
</dbReference>
<dbReference type="InterPro" id="IPR000212">
    <property type="entry name" value="DNA_helicase_UvrD/REP"/>
</dbReference>
<sequence length="1318" mass="141749">MLALSPPGSEEAAWSTVRADEHLDEKKTSSQKYSHPASSASPSCASAVSSSPLSALRANASSASSVPSFSPLSPASLWYRPDRPPDPSLLCPLWPSFAFPSALPLHSTALKRRGTHMLRKQSVVLVCAYLRLAVDLAHDASFLRVLNRPKRGLGLALVRALCRCLESLEGKPEAGRGGEPGEDAEDEEGGRTGKGGQRKKREREASRPQERGESDELGDEDDGDGEAGGARGKQAGGKNLVSWDAKWREGPLEGVDRLRRTERRLYGADQDARVFSLFEAACLIAGLDKPTQEGDRKGVLKGEDKRREGQDGPSLLSRTNEGADKSDSCQGTGPRPTASSRSPSSSPGGNSASRRLPRETDKPSSWSASLVKQAKCPASAVVRLRRFLEQLRELRSLTQQPSAGAGDVVLFILKALGVEAFLAGVSEEETASEKTERETVRETAKKGRKKAARTGEARGDGIGDSNERSGGLLECDDGERDAKASAAKAADASSLSNKLEDVWALLRLAEGYTPNALQPTGWDCVWRFLKDLANDRCGEGEKARKNTIFLSTIHQAKGLEWPVVILAKANEGHLPLSSEDASGSFVCLPPRPRPPPRVPLPSSASSNPSLPTAFCCPSRASSSALPAACAPSSSVTSCASSSSSSFLCVPPPSVAVPAPVPFSSSSVALSAEARKKRSLQEERAWATMIEKKKVEERELHEERRLCYVAMTRAKTQLLVTASKTEKSGQSLRLSRFVSEAKLFHFHSLSAGGLQPKRERGDTPGRAAARSGDSGDQRPEGGRTLMDENRNWKEERERRRNPESSRAEEARETEDEGEGSGKAENSTGERGCVSEGGTTAKRGESELDREKKHKRKSQASEEDAVEIDTDIRDLLERSSPPTRTGMWGRLLEEKRKGRQTLTSLACLSSSSISSTGSASSAPSPCHSRSVVSLESLVPAASSLASSDAAVGRRLSAGGSDASRSPLLRARETGGGLRLGKAETEKKGEREKDEWRRGRSQAEASACPEFSAAAAEGGGAEGREAEETQNEDKHTTRGVLPLTTAAEEIITLESDFEYEVDAAESSQEKGKETETQGLAPLESCCFAHARGRQDAVESLQDRETNEGADRGENARQEDARQGQREGKESKEDKEKASGRERQASKNDQARRSRKTAPEVGADYICIDEDRDRSQGEDAEADHETETRQARLAKAETTVEDFEREADGFESPRGEDAAVGSADENEECGVRRETKTFFHSAQDLAKRVARSSRLSGGSAGIELPPPQGHDLRTPSKPHVDPSIVPSPCSSGASSANLDASSRRLGSAGGTVRPWRRLLLKK</sequence>
<dbReference type="Gene3D" id="1.10.486.10">
    <property type="entry name" value="PCRA, domain 4"/>
    <property type="match status" value="1"/>
</dbReference>
<evidence type="ECO:0000313" key="8">
    <source>
        <dbReference type="Proteomes" id="UP000007494"/>
    </source>
</evidence>
<dbReference type="Gene3D" id="3.40.50.300">
    <property type="entry name" value="P-loop containing nucleotide triphosphate hydrolases"/>
    <property type="match status" value="1"/>
</dbReference>
<name>F0VRR2_NEOCL</name>
<dbReference type="RefSeq" id="XP_003886435.1">
    <property type="nucleotide sequence ID" value="XM_003886386.1"/>
</dbReference>
<evidence type="ECO:0000256" key="3">
    <source>
        <dbReference type="ARBA" id="ARBA00022806"/>
    </source>
</evidence>
<dbReference type="OrthoDB" id="417752at2759"/>
<proteinExistence type="predicted"/>
<dbReference type="EMBL" id="FR823393">
    <property type="protein sequence ID" value="CBZ56410.1"/>
    <property type="molecule type" value="Genomic_DNA"/>
</dbReference>
<reference evidence="8" key="1">
    <citation type="journal article" date="2012" name="PLoS Pathog.">
        <title>Comparative genomics of the apicomplexan parasites Toxoplasma gondii and Neospora caninum: Coccidia differing in host range and transmission strategy.</title>
        <authorList>
            <person name="Reid A.J."/>
            <person name="Vermont S.J."/>
            <person name="Cotton J.A."/>
            <person name="Harris D."/>
            <person name="Hill-Cawthorne G.A."/>
            <person name="Konen-Waisman S."/>
            <person name="Latham S.M."/>
            <person name="Mourier T."/>
            <person name="Norton R."/>
            <person name="Quail M.A."/>
            <person name="Sanders M."/>
            <person name="Shanmugam D."/>
            <person name="Sohal A."/>
            <person name="Wasmuth J.D."/>
            <person name="Brunk B."/>
            <person name="Grigg M.E."/>
            <person name="Howard J.C."/>
            <person name="Parkinson J."/>
            <person name="Roos D.S."/>
            <person name="Trees A.J."/>
            <person name="Berriman M."/>
            <person name="Pain A."/>
            <person name="Wastling J.M."/>
        </authorList>
    </citation>
    <scope>NUCLEOTIDE SEQUENCE [LARGE SCALE GENOMIC DNA]</scope>
    <source>
        <strain evidence="8">Liverpool</strain>
    </source>
</reference>
<feature type="compositionally biased region" description="Basic and acidic residues" evidence="5">
    <location>
        <begin position="840"/>
        <end position="849"/>
    </location>
</feature>
<accession>F0VRR2</accession>